<evidence type="ECO:0000313" key="5">
    <source>
        <dbReference type="Proteomes" id="UP000095651"/>
    </source>
</evidence>
<keyword evidence="1" id="KW-1133">Transmembrane helix</keyword>
<organism evidence="4 5">
    <name type="scientific">Hungatella hathewayi</name>
    <dbReference type="NCBI Taxonomy" id="154046"/>
    <lineage>
        <taxon>Bacteria</taxon>
        <taxon>Bacillati</taxon>
        <taxon>Bacillota</taxon>
        <taxon>Clostridia</taxon>
        <taxon>Lachnospirales</taxon>
        <taxon>Lachnospiraceae</taxon>
        <taxon>Hungatella</taxon>
    </lineage>
</organism>
<reference evidence="4 5" key="1">
    <citation type="submission" date="2015-09" db="EMBL/GenBank/DDBJ databases">
        <authorList>
            <consortium name="Pathogen Informatics"/>
        </authorList>
    </citation>
    <scope>NUCLEOTIDE SEQUENCE [LARGE SCALE GENOMIC DNA]</scope>
    <source>
        <strain evidence="4 5">2789STDY5608850</strain>
    </source>
</reference>
<dbReference type="AlphaFoldDB" id="A0A174JXN1"/>
<evidence type="ECO:0000256" key="1">
    <source>
        <dbReference type="SAM" id="Phobius"/>
    </source>
</evidence>
<feature type="transmembrane region" description="Helical" evidence="1">
    <location>
        <begin position="80"/>
        <end position="104"/>
    </location>
</feature>
<dbReference type="RefSeq" id="WP_055658869.1">
    <property type="nucleotide sequence ID" value="NZ_CABIXC010000016.1"/>
</dbReference>
<protein>
    <recommendedName>
        <fullName evidence="6">DUF4825 domain-containing protein</fullName>
    </recommendedName>
</protein>
<dbReference type="InterPro" id="IPR032250">
    <property type="entry name" value="DUF4825"/>
</dbReference>
<evidence type="ECO:0000259" key="2">
    <source>
        <dbReference type="Pfam" id="PF13490"/>
    </source>
</evidence>
<dbReference type="EMBL" id="CYZE01000016">
    <property type="protein sequence ID" value="CUP01799.1"/>
    <property type="molecule type" value="Genomic_DNA"/>
</dbReference>
<dbReference type="InterPro" id="IPR027383">
    <property type="entry name" value="Znf_put"/>
</dbReference>
<evidence type="ECO:0008006" key="6">
    <source>
        <dbReference type="Google" id="ProtNLM"/>
    </source>
</evidence>
<feature type="domain" description="DUF4825" evidence="3">
    <location>
        <begin position="199"/>
        <end position="281"/>
    </location>
</feature>
<keyword evidence="1" id="KW-0812">Transmembrane</keyword>
<dbReference type="Pfam" id="PF13490">
    <property type="entry name" value="zf-HC2"/>
    <property type="match status" value="1"/>
</dbReference>
<evidence type="ECO:0000313" key="4">
    <source>
        <dbReference type="EMBL" id="CUP01799.1"/>
    </source>
</evidence>
<feature type="domain" description="Putative zinc-finger" evidence="2">
    <location>
        <begin position="7"/>
        <end position="41"/>
    </location>
</feature>
<sequence>MKQNIPCEMIRDLLPLYVEGLTSGESSRQIEAHMETCEDCRGRYLRMKEDLGRETDVKRKENEREIDYLKKIRKSNLRKVLLGIGSAFAVVLLALFLKLFVIGYPVDSYLVTYANVNEHMLAVGGVFYDSASVYRRYKLVGENDGNTKLVIYACLPSAWNRSGVFNLNIDLAEMGTDLSINGMTVKQDGTIVSRQANELFAAKHPYVGDMSANGRVAQLLGIGRALGSFKNELQTSEEPYGWTLNFENSAANSAVFEEQMKGYACVLMALTGNLGEVNWTYTVELEDGPQVRQGTMTREACSEWAGEPIETFAESPEAVQRLLDLTGVTKE</sequence>
<dbReference type="Pfam" id="PF16107">
    <property type="entry name" value="DUF4825"/>
    <property type="match status" value="1"/>
</dbReference>
<evidence type="ECO:0000259" key="3">
    <source>
        <dbReference type="Pfam" id="PF16107"/>
    </source>
</evidence>
<keyword evidence="1" id="KW-0472">Membrane</keyword>
<name>A0A174JXN1_9FIRM</name>
<accession>A0A174JXN1</accession>
<proteinExistence type="predicted"/>
<gene>
    <name evidence="4" type="ORF">ERS852407_04710</name>
</gene>
<dbReference type="Proteomes" id="UP000095651">
    <property type="component" value="Unassembled WGS sequence"/>
</dbReference>